<evidence type="ECO:0000259" key="10">
    <source>
        <dbReference type="Pfam" id="PF17836"/>
    </source>
</evidence>
<feature type="binding site" evidence="9">
    <location>
        <position position="69"/>
    </location>
    <ligand>
        <name>substrate</name>
    </ligand>
</feature>
<comment type="similarity">
    <text evidence="1">Belongs to the transferase hexapeptide repeat family.</text>
</comment>
<dbReference type="InterPro" id="IPR001451">
    <property type="entry name" value="Hexapep"/>
</dbReference>
<dbReference type="CDD" id="cd03360">
    <property type="entry name" value="LbH_AT_putative"/>
    <property type="match status" value="1"/>
</dbReference>
<dbReference type="Gene3D" id="2.160.10.10">
    <property type="entry name" value="Hexapeptide repeat proteins"/>
    <property type="match status" value="1"/>
</dbReference>
<evidence type="ECO:0000256" key="9">
    <source>
        <dbReference type="PIRSR" id="PIRSR620019-2"/>
    </source>
</evidence>
<feature type="domain" description="PglD N-terminal" evidence="10">
    <location>
        <begin position="2"/>
        <end position="81"/>
    </location>
</feature>
<dbReference type="Pfam" id="PF00132">
    <property type="entry name" value="Hexapep"/>
    <property type="match status" value="1"/>
</dbReference>
<keyword evidence="12" id="KW-1185">Reference proteome</keyword>
<keyword evidence="6" id="KW-0457">Lysine biosynthesis</keyword>
<evidence type="ECO:0000256" key="1">
    <source>
        <dbReference type="ARBA" id="ARBA00007274"/>
    </source>
</evidence>
<accession>A0A4R1KUJ4</accession>
<dbReference type="InterPro" id="IPR050179">
    <property type="entry name" value="Trans_hexapeptide_repeat"/>
</dbReference>
<dbReference type="InterPro" id="IPR020019">
    <property type="entry name" value="AcTrfase_PglD-like"/>
</dbReference>
<keyword evidence="3 11" id="KW-0808">Transferase</keyword>
<dbReference type="Pfam" id="PF17836">
    <property type="entry name" value="PglD_N"/>
    <property type="match status" value="1"/>
</dbReference>
<feature type="site" description="Increases basicity of active site His" evidence="8">
    <location>
        <position position="138"/>
    </location>
</feature>
<dbReference type="OrthoDB" id="708224at2"/>
<evidence type="ECO:0000256" key="4">
    <source>
        <dbReference type="ARBA" id="ARBA00022737"/>
    </source>
</evidence>
<evidence type="ECO:0000256" key="2">
    <source>
        <dbReference type="ARBA" id="ARBA00022605"/>
    </source>
</evidence>
<dbReference type="PROSITE" id="PS00101">
    <property type="entry name" value="HEXAPEP_TRANSFERASES"/>
    <property type="match status" value="1"/>
</dbReference>
<protein>
    <submittedName>
        <fullName evidence="11">Sugar O-acyltransferase (Sialic acid O-acetyltransferase NeuD family)</fullName>
    </submittedName>
</protein>
<evidence type="ECO:0000256" key="3">
    <source>
        <dbReference type="ARBA" id="ARBA00022679"/>
    </source>
</evidence>
<evidence type="ECO:0000256" key="7">
    <source>
        <dbReference type="ARBA" id="ARBA00023315"/>
    </source>
</evidence>
<dbReference type="RefSeq" id="WP_132702917.1">
    <property type="nucleotide sequence ID" value="NZ_SMGI01000001.1"/>
</dbReference>
<evidence type="ECO:0000313" key="12">
    <source>
        <dbReference type="Proteomes" id="UP000295714"/>
    </source>
</evidence>
<dbReference type="InterPro" id="IPR018357">
    <property type="entry name" value="Hexapep_transf_CS"/>
</dbReference>
<evidence type="ECO:0000256" key="8">
    <source>
        <dbReference type="PIRSR" id="PIRSR620019-1"/>
    </source>
</evidence>
<dbReference type="Gene3D" id="3.40.50.20">
    <property type="match status" value="1"/>
</dbReference>
<dbReference type="NCBIfam" id="TIGR03570">
    <property type="entry name" value="NeuD_NnaD"/>
    <property type="match status" value="1"/>
</dbReference>
<keyword evidence="7 11" id="KW-0012">Acyltransferase</keyword>
<comment type="caution">
    <text evidence="11">The sequence shown here is derived from an EMBL/GenBank/DDBJ whole genome shotgun (WGS) entry which is preliminary data.</text>
</comment>
<keyword evidence="4" id="KW-0677">Repeat</keyword>
<dbReference type="AlphaFoldDB" id="A0A4R1KUJ4"/>
<keyword evidence="2" id="KW-0028">Amino-acid biosynthesis</keyword>
<reference evidence="11 12" key="1">
    <citation type="journal article" date="2015" name="Stand. Genomic Sci.">
        <title>Genomic Encyclopedia of Bacterial and Archaeal Type Strains, Phase III: the genomes of soil and plant-associated and newly described type strains.</title>
        <authorList>
            <person name="Whitman W.B."/>
            <person name="Woyke T."/>
            <person name="Klenk H.P."/>
            <person name="Zhou Y."/>
            <person name="Lilburn T.G."/>
            <person name="Beck B.J."/>
            <person name="De Vos P."/>
            <person name="Vandamme P."/>
            <person name="Eisen J.A."/>
            <person name="Garrity G."/>
            <person name="Hugenholtz P."/>
            <person name="Kyrpides N.C."/>
        </authorList>
    </citation>
    <scope>NUCLEOTIDE SEQUENCE [LARGE SCALE GENOMIC DNA]</scope>
    <source>
        <strain evidence="11 12">CECT 8445</strain>
    </source>
</reference>
<organism evidence="11 12">
    <name type="scientific">Winogradskyella wandonensis</name>
    <dbReference type="NCBI Taxonomy" id="1442586"/>
    <lineage>
        <taxon>Bacteria</taxon>
        <taxon>Pseudomonadati</taxon>
        <taxon>Bacteroidota</taxon>
        <taxon>Flavobacteriia</taxon>
        <taxon>Flavobacteriales</taxon>
        <taxon>Flavobacteriaceae</taxon>
        <taxon>Winogradskyella</taxon>
    </lineage>
</organism>
<evidence type="ECO:0000256" key="6">
    <source>
        <dbReference type="ARBA" id="ARBA00023154"/>
    </source>
</evidence>
<sequence length="211" mass="22750">MLIVGAKGFAKEVLEIFHQQGKTDNIAFYDDVNDDIGDLLYDEFPILKSEKEVVDFFNSYGNDFTIGIGSPKLRKKLYNKFNDLGGVFKSSISPLAKVGHYGNIIGEGCNIMTNTILTNDVKVGKGALINLSCTIGHDVILEDFVEICPNVNISGNCKIEEEVFIGTSAVILPKVTIGKNSIIGAGSVVTKDIPNNVLALGAPARIIKSLI</sequence>
<keyword evidence="5" id="KW-0220">Diaminopimelate biosynthesis</keyword>
<dbReference type="SUPFAM" id="SSF51161">
    <property type="entry name" value="Trimeric LpxA-like enzymes"/>
    <property type="match status" value="1"/>
</dbReference>
<dbReference type="GO" id="GO:0016746">
    <property type="term" value="F:acyltransferase activity"/>
    <property type="evidence" value="ECO:0007669"/>
    <property type="project" value="UniProtKB-KW"/>
</dbReference>
<dbReference type="GO" id="GO:0009085">
    <property type="term" value="P:lysine biosynthetic process"/>
    <property type="evidence" value="ECO:0007669"/>
    <property type="project" value="UniProtKB-KW"/>
</dbReference>
<dbReference type="InterPro" id="IPR011004">
    <property type="entry name" value="Trimer_LpxA-like_sf"/>
</dbReference>
<dbReference type="InterPro" id="IPR041561">
    <property type="entry name" value="PglD_N"/>
</dbReference>
<evidence type="ECO:0000256" key="5">
    <source>
        <dbReference type="ARBA" id="ARBA00022915"/>
    </source>
</evidence>
<name>A0A4R1KUJ4_9FLAO</name>
<dbReference type="GO" id="GO:0019877">
    <property type="term" value="P:diaminopimelate biosynthetic process"/>
    <property type="evidence" value="ECO:0007669"/>
    <property type="project" value="UniProtKB-KW"/>
</dbReference>
<dbReference type="PANTHER" id="PTHR43300">
    <property type="entry name" value="ACETYLTRANSFERASE"/>
    <property type="match status" value="1"/>
</dbReference>
<dbReference type="EMBL" id="SMGI01000001">
    <property type="protein sequence ID" value="TCK68824.1"/>
    <property type="molecule type" value="Genomic_DNA"/>
</dbReference>
<dbReference type="Proteomes" id="UP000295714">
    <property type="component" value="Unassembled WGS sequence"/>
</dbReference>
<gene>
    <name evidence="11" type="ORF">DFQ05_0334</name>
</gene>
<evidence type="ECO:0000313" key="11">
    <source>
        <dbReference type="EMBL" id="TCK68824.1"/>
    </source>
</evidence>
<feature type="active site" description="Proton acceptor" evidence="8">
    <location>
        <position position="137"/>
    </location>
</feature>
<dbReference type="PANTHER" id="PTHR43300:SF10">
    <property type="entry name" value="2,3,4,5-TETRAHYDROPYRIDINE-2,6-DICARBOXYLATE N-ACETYLTRANSFERASE"/>
    <property type="match status" value="1"/>
</dbReference>
<proteinExistence type="inferred from homology"/>